<evidence type="ECO:0000256" key="5">
    <source>
        <dbReference type="ARBA" id="ARBA00022971"/>
    </source>
</evidence>
<dbReference type="SUPFAM" id="SSF47598">
    <property type="entry name" value="Ribbon-helix-helix"/>
    <property type="match status" value="1"/>
</dbReference>
<gene>
    <name evidence="7" type="ORF">EV132_11284</name>
</gene>
<dbReference type="EMBL" id="SMBH01000012">
    <property type="protein sequence ID" value="TCU13386.1"/>
    <property type="molecule type" value="Genomic_DNA"/>
</dbReference>
<evidence type="ECO:0000256" key="4">
    <source>
        <dbReference type="ARBA" id="ARBA00022490"/>
    </source>
</evidence>
<evidence type="ECO:0000256" key="2">
    <source>
        <dbReference type="ARBA" id="ARBA00007183"/>
    </source>
</evidence>
<keyword evidence="6" id="KW-0238">DNA-binding</keyword>
<organism evidence="7 8">
    <name type="scientific">Rhizobium sullae</name>
    <name type="common">Rhizobium hedysari</name>
    <dbReference type="NCBI Taxonomy" id="50338"/>
    <lineage>
        <taxon>Bacteria</taxon>
        <taxon>Pseudomonadati</taxon>
        <taxon>Pseudomonadota</taxon>
        <taxon>Alphaproteobacteria</taxon>
        <taxon>Hyphomicrobiales</taxon>
        <taxon>Rhizobiaceae</taxon>
        <taxon>Rhizobium/Agrobacterium group</taxon>
        <taxon>Rhizobium</taxon>
    </lineage>
</organism>
<dbReference type="GO" id="GO:0003677">
    <property type="term" value="F:DNA binding"/>
    <property type="evidence" value="ECO:0007669"/>
    <property type="project" value="UniProtKB-KW"/>
</dbReference>
<sequence>MLALRLPPEIEVRLDELAKRTGRSKSFYAREAILEHLDDLEDVYLAEKRLEDVRSGRSDTVSLEELMKAYGLEN</sequence>
<dbReference type="InterPro" id="IPR010985">
    <property type="entry name" value="Ribbon_hlx_hlx"/>
</dbReference>
<comment type="similarity">
    <text evidence="2">Belongs to the TraY family.</text>
</comment>
<dbReference type="Pfam" id="PF05509">
    <property type="entry name" value="TraY"/>
    <property type="match status" value="1"/>
</dbReference>
<evidence type="ECO:0000313" key="8">
    <source>
        <dbReference type="Proteomes" id="UP000294576"/>
    </source>
</evidence>
<dbReference type="CDD" id="cd22233">
    <property type="entry name" value="RHH_CopAso-like"/>
    <property type="match status" value="1"/>
</dbReference>
<evidence type="ECO:0000256" key="1">
    <source>
        <dbReference type="ARBA" id="ARBA00004496"/>
    </source>
</evidence>
<evidence type="ECO:0000313" key="7">
    <source>
        <dbReference type="EMBL" id="TCU13386.1"/>
    </source>
</evidence>
<reference evidence="7 8" key="1">
    <citation type="submission" date="2019-03" db="EMBL/GenBank/DDBJ databases">
        <title>Genomic Encyclopedia of Type Strains, Phase IV (KMG-V): Genome sequencing to study the core and pangenomes of soil and plant-associated prokaryotes.</title>
        <authorList>
            <person name="Whitman W."/>
        </authorList>
    </citation>
    <scope>NUCLEOTIDE SEQUENCE [LARGE SCALE GENOMIC DNA]</scope>
    <source>
        <strain evidence="7 8">Hc14</strain>
    </source>
</reference>
<keyword evidence="5" id="KW-0184">Conjugation</keyword>
<comment type="caution">
    <text evidence="7">The sequence shown here is derived from an EMBL/GenBank/DDBJ whole genome shotgun (WGS) entry which is preliminary data.</text>
</comment>
<evidence type="ECO:0000256" key="3">
    <source>
        <dbReference type="ARBA" id="ARBA00020541"/>
    </source>
</evidence>
<comment type="subcellular location">
    <subcellularLocation>
        <location evidence="1">Cytoplasm</location>
    </subcellularLocation>
</comment>
<proteinExistence type="inferred from homology"/>
<dbReference type="InterPro" id="IPR008876">
    <property type="entry name" value="TraY"/>
</dbReference>
<dbReference type="GO" id="GO:0006355">
    <property type="term" value="P:regulation of DNA-templated transcription"/>
    <property type="evidence" value="ECO:0007669"/>
    <property type="project" value="InterPro"/>
</dbReference>
<evidence type="ECO:0000256" key="6">
    <source>
        <dbReference type="ARBA" id="ARBA00023125"/>
    </source>
</evidence>
<dbReference type="Proteomes" id="UP000294576">
    <property type="component" value="Unassembled WGS sequence"/>
</dbReference>
<protein>
    <recommendedName>
        <fullName evidence="3">Relaxosome protein TraY</fullName>
    </recommendedName>
</protein>
<name>A0A4R3Q670_RHISU</name>
<dbReference type="AlphaFoldDB" id="A0A4R3Q670"/>
<dbReference type="GO" id="GO:0005737">
    <property type="term" value="C:cytoplasm"/>
    <property type="evidence" value="ECO:0007669"/>
    <property type="project" value="UniProtKB-SubCell"/>
</dbReference>
<keyword evidence="4" id="KW-0963">Cytoplasm</keyword>
<dbReference type="RefSeq" id="WP_132565663.1">
    <property type="nucleotide sequence ID" value="NZ_SMBH01000012.1"/>
</dbReference>
<accession>A0A4R3Q670</accession>